<comment type="similarity">
    <text evidence="1 5">Belongs to the bacterial ribosomal protein bL17 family.</text>
</comment>
<dbReference type="Proteomes" id="UP000178869">
    <property type="component" value="Unassembled WGS sequence"/>
</dbReference>
<evidence type="ECO:0000256" key="4">
    <source>
        <dbReference type="ARBA" id="ARBA00035494"/>
    </source>
</evidence>
<dbReference type="NCBIfam" id="TIGR00059">
    <property type="entry name" value="L17"/>
    <property type="match status" value="1"/>
</dbReference>
<dbReference type="AlphaFoldDB" id="A0A1G2PH43"/>
<reference evidence="7 8" key="1">
    <citation type="journal article" date="2016" name="Nat. Commun.">
        <title>Thousands of microbial genomes shed light on interconnected biogeochemical processes in an aquifer system.</title>
        <authorList>
            <person name="Anantharaman K."/>
            <person name="Brown C.T."/>
            <person name="Hug L.A."/>
            <person name="Sharon I."/>
            <person name="Castelle C.J."/>
            <person name="Probst A.J."/>
            <person name="Thomas B.C."/>
            <person name="Singh A."/>
            <person name="Wilkins M.J."/>
            <person name="Karaoz U."/>
            <person name="Brodie E.L."/>
            <person name="Williams K.H."/>
            <person name="Hubbard S.S."/>
            <person name="Banfield J.F."/>
        </authorList>
    </citation>
    <scope>NUCLEOTIDE SEQUENCE [LARGE SCALE GENOMIC DNA]</scope>
</reference>
<dbReference type="PANTHER" id="PTHR14413">
    <property type="entry name" value="RIBOSOMAL PROTEIN L17"/>
    <property type="match status" value="1"/>
</dbReference>
<keyword evidence="2 5" id="KW-0689">Ribosomal protein</keyword>
<evidence type="ECO:0000256" key="1">
    <source>
        <dbReference type="ARBA" id="ARBA00008777"/>
    </source>
</evidence>
<comment type="caution">
    <text evidence="7">The sequence shown here is derived from an EMBL/GenBank/DDBJ whole genome shotgun (WGS) entry which is preliminary data.</text>
</comment>
<evidence type="ECO:0000256" key="6">
    <source>
        <dbReference type="RuleBase" id="RU000661"/>
    </source>
</evidence>
<dbReference type="GO" id="GO:0003735">
    <property type="term" value="F:structural constituent of ribosome"/>
    <property type="evidence" value="ECO:0007669"/>
    <property type="project" value="InterPro"/>
</dbReference>
<dbReference type="GO" id="GO:0006412">
    <property type="term" value="P:translation"/>
    <property type="evidence" value="ECO:0007669"/>
    <property type="project" value="InterPro"/>
</dbReference>
<evidence type="ECO:0000313" key="7">
    <source>
        <dbReference type="EMBL" id="OHA47059.1"/>
    </source>
</evidence>
<dbReference type="Pfam" id="PF01196">
    <property type="entry name" value="Ribosomal_L17"/>
    <property type="match status" value="1"/>
</dbReference>
<proteinExistence type="inferred from homology"/>
<dbReference type="InterPro" id="IPR036373">
    <property type="entry name" value="Ribosomal_bL17_sf"/>
</dbReference>
<organism evidence="7 8">
    <name type="scientific">Candidatus Terrybacteria bacterium RIFCSPHIGHO2_01_FULL_43_35</name>
    <dbReference type="NCBI Taxonomy" id="1802361"/>
    <lineage>
        <taxon>Bacteria</taxon>
        <taxon>Candidatus Terryibacteriota</taxon>
    </lineage>
</organism>
<keyword evidence="3 5" id="KW-0687">Ribonucleoprotein</keyword>
<accession>A0A1G2PH43</accession>
<dbReference type="PANTHER" id="PTHR14413:SF16">
    <property type="entry name" value="LARGE RIBOSOMAL SUBUNIT PROTEIN BL17M"/>
    <property type="match status" value="1"/>
</dbReference>
<sequence length="96" mass="10502">MMSHLTSALFINGKIKTTEAKAKELKPLAEQMITRAKKGTLANRRQLAQTLPNKVVKVLVDEIAPRLSARNGGYTRITKLAARKSDGASQAVIEIM</sequence>
<protein>
    <recommendedName>
        <fullName evidence="4 6">50S ribosomal protein L17</fullName>
    </recommendedName>
</protein>
<evidence type="ECO:0000313" key="8">
    <source>
        <dbReference type="Proteomes" id="UP000178869"/>
    </source>
</evidence>
<dbReference type="InterPro" id="IPR000456">
    <property type="entry name" value="Ribosomal_bL17"/>
</dbReference>
<dbReference type="SUPFAM" id="SSF64263">
    <property type="entry name" value="Prokaryotic ribosomal protein L17"/>
    <property type="match status" value="1"/>
</dbReference>
<dbReference type="PROSITE" id="PS01167">
    <property type="entry name" value="RIBOSOMAL_L17"/>
    <property type="match status" value="1"/>
</dbReference>
<gene>
    <name evidence="7" type="ORF">A2828_03760</name>
</gene>
<name>A0A1G2PH43_9BACT</name>
<evidence type="ECO:0000256" key="2">
    <source>
        <dbReference type="ARBA" id="ARBA00022980"/>
    </source>
</evidence>
<evidence type="ECO:0000256" key="5">
    <source>
        <dbReference type="RuleBase" id="RU000660"/>
    </source>
</evidence>
<dbReference type="GO" id="GO:0022625">
    <property type="term" value="C:cytosolic large ribosomal subunit"/>
    <property type="evidence" value="ECO:0007669"/>
    <property type="project" value="TreeGrafter"/>
</dbReference>
<dbReference type="EMBL" id="MHSR01000008">
    <property type="protein sequence ID" value="OHA47059.1"/>
    <property type="molecule type" value="Genomic_DNA"/>
</dbReference>
<dbReference type="Gene3D" id="3.90.1030.10">
    <property type="entry name" value="Ribosomal protein L17"/>
    <property type="match status" value="1"/>
</dbReference>
<evidence type="ECO:0000256" key="3">
    <source>
        <dbReference type="ARBA" id="ARBA00023274"/>
    </source>
</evidence>
<dbReference type="InterPro" id="IPR047859">
    <property type="entry name" value="Ribosomal_bL17_CS"/>
</dbReference>